<evidence type="ECO:0000256" key="5">
    <source>
        <dbReference type="ARBA" id="ARBA00049288"/>
    </source>
</evidence>
<dbReference type="SUPFAM" id="SSF48256">
    <property type="entry name" value="Citrate synthase"/>
    <property type="match status" value="1"/>
</dbReference>
<dbReference type="InterPro" id="IPR036969">
    <property type="entry name" value="Citrate_synthase_sf"/>
</dbReference>
<dbReference type="NCBIfam" id="TIGR01800">
    <property type="entry name" value="cit_synth_II"/>
    <property type="match status" value="1"/>
</dbReference>
<evidence type="ECO:0000313" key="9">
    <source>
        <dbReference type="Proteomes" id="UP000650524"/>
    </source>
</evidence>
<dbReference type="Gene3D" id="1.10.230.10">
    <property type="entry name" value="Cytochrome P450-Terp, domain 2"/>
    <property type="match status" value="1"/>
</dbReference>
<keyword evidence="4 6" id="KW-0808">Transferase</keyword>
<feature type="active site" evidence="7">
    <location>
        <position position="263"/>
    </location>
</feature>
<dbReference type="InterPro" id="IPR002020">
    <property type="entry name" value="Citrate_synthase"/>
</dbReference>
<feature type="active site" evidence="7">
    <location>
        <position position="320"/>
    </location>
</feature>
<evidence type="ECO:0000256" key="1">
    <source>
        <dbReference type="ARBA" id="ARBA00005163"/>
    </source>
</evidence>
<organism evidence="8 9">
    <name type="scientific">Candidatus Desulfacyla euxinica</name>
    <dbReference type="NCBI Taxonomy" id="2841693"/>
    <lineage>
        <taxon>Bacteria</taxon>
        <taxon>Deltaproteobacteria</taxon>
        <taxon>Candidatus Desulfacyla</taxon>
    </lineage>
</organism>
<evidence type="ECO:0000256" key="6">
    <source>
        <dbReference type="PIRNR" id="PIRNR001369"/>
    </source>
</evidence>
<sequence length="404" mass="44845">MEQSVNVKNVGLRGVTVADTKISFIDGEKGVLLYRGYRIEQLAQDSSFMEVAYLILNGRLPNKSELMEFDALVKNERLLPDYVYEILNAYPKNAAPMDVLQSAVTSLAMSDPDLFEETRDAHIRMAIRLIARIPVLAAAWHRIRKGLEPLPSDEGLSHAANFLWQLHGAKPDEEMARDLDTCLVLHADHTFNASTFACREVVSTKAHMYAGVSAGIGALSGSLHGGANAKVMKMLMELESENDIAGWIKSQLDGGGKIMGMGHAVYKTMDPRARFLKDMAARLGRKTGQERWHILSTEIERLGIEAFRKKGKTDILPNVDFYSAPVYHIMGIPLDLMTPIFAISRVTGWCAHIIEEKFAEAQDKPALYRPKAEYVGQYCGLSGCTYEPLESRADLGDSLDGTFF</sequence>
<reference evidence="8 9" key="1">
    <citation type="submission" date="2020-08" db="EMBL/GenBank/DDBJ databases">
        <title>Bridging the membrane lipid divide: bacteria of the FCB group superphylum have the potential to synthesize archaeal ether lipids.</title>
        <authorList>
            <person name="Villanueva L."/>
            <person name="Von Meijenfeldt F.A.B."/>
            <person name="Westbye A.B."/>
            <person name="Yadav S."/>
            <person name="Hopmans E.C."/>
            <person name="Dutilh B.E."/>
            <person name="Sinninghe Damste J.S."/>
        </authorList>
    </citation>
    <scope>NUCLEOTIDE SEQUENCE [LARGE SCALE GENOMIC DNA]</scope>
    <source>
        <strain evidence="8">NIOZ-UU27</strain>
    </source>
</reference>
<dbReference type="GO" id="GO:0036440">
    <property type="term" value="F:citrate synthase activity"/>
    <property type="evidence" value="ECO:0007669"/>
    <property type="project" value="UniProtKB-EC"/>
</dbReference>
<comment type="caution">
    <text evidence="8">The sequence shown here is derived from an EMBL/GenBank/DDBJ whole genome shotgun (WGS) entry which is preliminary data.</text>
</comment>
<dbReference type="UniPathway" id="UPA00223">
    <property type="reaction ID" value="UER00717"/>
</dbReference>
<dbReference type="AlphaFoldDB" id="A0A8J6T3R2"/>
<name>A0A8J6T3R2_9DELT</name>
<evidence type="ECO:0000256" key="4">
    <source>
        <dbReference type="ARBA" id="ARBA00022679"/>
    </source>
</evidence>
<dbReference type="GO" id="GO:0005975">
    <property type="term" value="P:carbohydrate metabolic process"/>
    <property type="evidence" value="ECO:0007669"/>
    <property type="project" value="TreeGrafter"/>
</dbReference>
<protein>
    <recommendedName>
        <fullName evidence="6">Citrate synthase</fullName>
    </recommendedName>
</protein>
<dbReference type="PANTHER" id="PTHR11739">
    <property type="entry name" value="CITRATE SYNTHASE"/>
    <property type="match status" value="1"/>
</dbReference>
<comment type="similarity">
    <text evidence="2 6">Belongs to the citrate synthase family.</text>
</comment>
<dbReference type="Proteomes" id="UP000650524">
    <property type="component" value="Unassembled WGS sequence"/>
</dbReference>
<dbReference type="Gene3D" id="1.10.580.10">
    <property type="entry name" value="Citrate Synthase, domain 1"/>
    <property type="match status" value="1"/>
</dbReference>
<dbReference type="InterPro" id="IPR016143">
    <property type="entry name" value="Citrate_synth-like_sm_a-sub"/>
</dbReference>
<proteinExistence type="inferred from homology"/>
<comment type="pathway">
    <text evidence="1">Carbohydrate metabolism; tricarboxylic acid cycle.</text>
</comment>
<dbReference type="Pfam" id="PF00285">
    <property type="entry name" value="Citrate_synt"/>
    <property type="match status" value="1"/>
</dbReference>
<dbReference type="PANTHER" id="PTHR11739:SF4">
    <property type="entry name" value="CITRATE SYNTHASE, PEROXISOMAL"/>
    <property type="match status" value="1"/>
</dbReference>
<evidence type="ECO:0000256" key="2">
    <source>
        <dbReference type="ARBA" id="ARBA00010566"/>
    </source>
</evidence>
<evidence type="ECO:0000256" key="7">
    <source>
        <dbReference type="PIRSR" id="PIRSR001369-1"/>
    </source>
</evidence>
<comment type="catalytic activity">
    <reaction evidence="5">
        <text>oxaloacetate + acetyl-CoA + H2O = citrate + CoA + H(+)</text>
        <dbReference type="Rhea" id="RHEA:16845"/>
        <dbReference type="ChEBI" id="CHEBI:15377"/>
        <dbReference type="ChEBI" id="CHEBI:15378"/>
        <dbReference type="ChEBI" id="CHEBI:16452"/>
        <dbReference type="ChEBI" id="CHEBI:16947"/>
        <dbReference type="ChEBI" id="CHEBI:57287"/>
        <dbReference type="ChEBI" id="CHEBI:57288"/>
        <dbReference type="EC" id="2.3.3.16"/>
    </reaction>
</comment>
<keyword evidence="3" id="KW-0816">Tricarboxylic acid cycle</keyword>
<dbReference type="InterPro" id="IPR024176">
    <property type="entry name" value="Citrate_synthase_bac-typ"/>
</dbReference>
<evidence type="ECO:0000256" key="3">
    <source>
        <dbReference type="ARBA" id="ARBA00022532"/>
    </source>
</evidence>
<dbReference type="InterPro" id="IPR011278">
    <property type="entry name" value="2-MeCitrate/Citrate_synth_II"/>
</dbReference>
<dbReference type="GO" id="GO:0006099">
    <property type="term" value="P:tricarboxylic acid cycle"/>
    <property type="evidence" value="ECO:0007669"/>
    <property type="project" value="UniProtKB-UniPathway"/>
</dbReference>
<dbReference type="EMBL" id="JACNJD010000138">
    <property type="protein sequence ID" value="MBC8176482.1"/>
    <property type="molecule type" value="Genomic_DNA"/>
</dbReference>
<dbReference type="InterPro" id="IPR016142">
    <property type="entry name" value="Citrate_synth-like_lrg_a-sub"/>
</dbReference>
<dbReference type="PRINTS" id="PR00143">
    <property type="entry name" value="CITRTSNTHASE"/>
</dbReference>
<dbReference type="PIRSF" id="PIRSF001369">
    <property type="entry name" value="Citrate_synth"/>
    <property type="match status" value="1"/>
</dbReference>
<gene>
    <name evidence="8" type="ORF">H8E19_03680</name>
</gene>
<evidence type="ECO:0000313" key="8">
    <source>
        <dbReference type="EMBL" id="MBC8176482.1"/>
    </source>
</evidence>
<accession>A0A8J6T3R2</accession>
<dbReference type="GO" id="GO:0005737">
    <property type="term" value="C:cytoplasm"/>
    <property type="evidence" value="ECO:0007669"/>
    <property type="project" value="InterPro"/>
</dbReference>